<dbReference type="Proteomes" id="UP000002027">
    <property type="component" value="Chromosome 1"/>
</dbReference>
<sequence length="135" mass="16479">MGLDDHEPDDDWVDYDFRADDDLDEYDAQADDDADEFMSALEDDLWEWDTEAFEWREEQELRQWEYNNLDIDPMFEELDPRYLDADPLSHPTWDSPGDSMDFIRYQLEDDLGEWALEAFERWWEYNNLDIDPMED</sequence>
<accession>D1C392</accession>
<reference evidence="1 2" key="2">
    <citation type="journal article" date="2010" name="Stand. Genomic Sci.">
        <title>Complete genome sequence of Desulfohalobium retbaense type strain (HR(100)).</title>
        <authorList>
            <person name="Spring S."/>
            <person name="Nolan M."/>
            <person name="Lapidus A."/>
            <person name="Glavina Del Rio T."/>
            <person name="Copeland A."/>
            <person name="Tice H."/>
            <person name="Cheng J.F."/>
            <person name="Lucas S."/>
            <person name="Land M."/>
            <person name="Chen F."/>
            <person name="Bruce D."/>
            <person name="Goodwin L."/>
            <person name="Pitluck S."/>
            <person name="Ivanova N."/>
            <person name="Mavromatis K."/>
            <person name="Mikhailova N."/>
            <person name="Pati A."/>
            <person name="Chen A."/>
            <person name="Palaniappan K."/>
            <person name="Hauser L."/>
            <person name="Chang Y.J."/>
            <person name="Jeffries C.D."/>
            <person name="Munk C."/>
            <person name="Kiss H."/>
            <person name="Chain P."/>
            <person name="Han C."/>
            <person name="Brettin T."/>
            <person name="Detter J.C."/>
            <person name="Schuler E."/>
            <person name="Goker M."/>
            <person name="Rohde M."/>
            <person name="Bristow J."/>
            <person name="Eisen J.A."/>
            <person name="Markowitz V."/>
            <person name="Hugenholtz P."/>
            <person name="Kyrpides N.C."/>
            <person name="Klenk H.P."/>
        </authorList>
    </citation>
    <scope>NUCLEOTIDE SEQUENCE [LARGE SCALE GENOMIC DNA]</scope>
    <source>
        <strain evidence="2">ATCC 49802 / DSM 20745 / S 6022</strain>
    </source>
</reference>
<dbReference type="InParanoid" id="D1C392"/>
<proteinExistence type="predicted"/>
<dbReference type="KEGG" id="sti:Sthe_1274"/>
<name>D1C392_SPHTD</name>
<organism evidence="1 2">
    <name type="scientific">Sphaerobacter thermophilus (strain ATCC 49802 / DSM 20745 / KCCM 41009 / NCIMB 13125 / S 6022)</name>
    <dbReference type="NCBI Taxonomy" id="479434"/>
    <lineage>
        <taxon>Bacteria</taxon>
        <taxon>Pseudomonadati</taxon>
        <taxon>Thermomicrobiota</taxon>
        <taxon>Thermomicrobia</taxon>
        <taxon>Sphaerobacterales</taxon>
        <taxon>Sphaerobacterineae</taxon>
        <taxon>Sphaerobacteraceae</taxon>
        <taxon>Sphaerobacter</taxon>
    </lineage>
</organism>
<protein>
    <submittedName>
        <fullName evidence="1">Uncharacterized protein</fullName>
    </submittedName>
</protein>
<dbReference type="RefSeq" id="WP_012871756.1">
    <property type="nucleotide sequence ID" value="NC_013523.1"/>
</dbReference>
<dbReference type="AlphaFoldDB" id="D1C392"/>
<dbReference type="HOGENOM" id="CLU_1884468_0_0_0"/>
<evidence type="ECO:0000313" key="2">
    <source>
        <dbReference type="Proteomes" id="UP000002027"/>
    </source>
</evidence>
<keyword evidence="2" id="KW-1185">Reference proteome</keyword>
<reference evidence="2" key="1">
    <citation type="submission" date="2009-11" db="EMBL/GenBank/DDBJ databases">
        <title>The complete chromosome 1 of Sphaerobacter thermophilus DSM 20745.</title>
        <authorList>
            <person name="Lucas S."/>
            <person name="Copeland A."/>
            <person name="Lapidus A."/>
            <person name="Glavina del Rio T."/>
            <person name="Dalin E."/>
            <person name="Tice H."/>
            <person name="Bruce D."/>
            <person name="Goodwin L."/>
            <person name="Pitluck S."/>
            <person name="Kyrpides N."/>
            <person name="Mavromatis K."/>
            <person name="Ivanova N."/>
            <person name="Mikhailova N."/>
            <person name="LaButti K.M."/>
            <person name="Clum A."/>
            <person name="Sun H.I."/>
            <person name="Brettin T."/>
            <person name="Detter J.C."/>
            <person name="Han C."/>
            <person name="Larimer F."/>
            <person name="Land M."/>
            <person name="Hauser L."/>
            <person name="Markowitz V."/>
            <person name="Cheng J.F."/>
            <person name="Hugenholtz P."/>
            <person name="Woyke T."/>
            <person name="Wu D."/>
            <person name="Steenblock K."/>
            <person name="Schneider S."/>
            <person name="Pukall R."/>
            <person name="Goeker M."/>
            <person name="Klenk H.P."/>
            <person name="Eisen J.A."/>
        </authorList>
    </citation>
    <scope>NUCLEOTIDE SEQUENCE [LARGE SCALE GENOMIC DNA]</scope>
    <source>
        <strain evidence="2">ATCC 49802 / DSM 20745 / S 6022</strain>
    </source>
</reference>
<gene>
    <name evidence="1" type="ordered locus">Sthe_1274</name>
</gene>
<evidence type="ECO:0000313" key="1">
    <source>
        <dbReference type="EMBL" id="ACZ38709.1"/>
    </source>
</evidence>
<dbReference type="EMBL" id="CP001823">
    <property type="protein sequence ID" value="ACZ38709.1"/>
    <property type="molecule type" value="Genomic_DNA"/>
</dbReference>